<sequence length="225" mass="23977">MVGSTIGPSCLTIFSLLPPSLPSQAGQMVGSTIGPSCLTSHPCFCLISSQAGQMVGSTIGLSCLAIFSLLPPSLPPKRARVVGSLPLGPSCLTIFSCFCLLFPPKRAKMVGFYHRSVLILQSFSLLPVLLFPPRGPAGCSTIGLSCLTLFSLSAFLLLPPKRCQMGLVLTIGPYLSSLLPLLFLPCLPPKRARWVVSTIGLFCLTLFSLFLPNLSSKQARWLVLP</sequence>
<reference evidence="2" key="1">
    <citation type="journal article" date="2019" name="bioRxiv">
        <title>The Genome of the Zebra Mussel, Dreissena polymorpha: A Resource for Invasive Species Research.</title>
        <authorList>
            <person name="McCartney M.A."/>
            <person name="Auch B."/>
            <person name="Kono T."/>
            <person name="Mallez S."/>
            <person name="Zhang Y."/>
            <person name="Obille A."/>
            <person name="Becker A."/>
            <person name="Abrahante J.E."/>
            <person name="Garbe J."/>
            <person name="Badalamenti J.P."/>
            <person name="Herman A."/>
            <person name="Mangelson H."/>
            <person name="Liachko I."/>
            <person name="Sullivan S."/>
            <person name="Sone E.D."/>
            <person name="Koren S."/>
            <person name="Silverstein K.A.T."/>
            <person name="Beckman K.B."/>
            <person name="Gohl D.M."/>
        </authorList>
    </citation>
    <scope>NUCLEOTIDE SEQUENCE</scope>
    <source>
        <strain evidence="2">Duluth1</strain>
        <tissue evidence="2">Whole animal</tissue>
    </source>
</reference>
<keyword evidence="1" id="KW-1133">Transmembrane helix</keyword>
<keyword evidence="1" id="KW-0472">Membrane</keyword>
<comment type="caution">
    <text evidence="2">The sequence shown here is derived from an EMBL/GenBank/DDBJ whole genome shotgun (WGS) entry which is preliminary data.</text>
</comment>
<evidence type="ECO:0000313" key="2">
    <source>
        <dbReference type="EMBL" id="KAH3880720.1"/>
    </source>
</evidence>
<dbReference type="Proteomes" id="UP000828390">
    <property type="component" value="Unassembled WGS sequence"/>
</dbReference>
<accession>A0A9D4MR64</accession>
<evidence type="ECO:0000313" key="3">
    <source>
        <dbReference type="Proteomes" id="UP000828390"/>
    </source>
</evidence>
<feature type="transmembrane region" description="Helical" evidence="1">
    <location>
        <begin position="165"/>
        <end position="185"/>
    </location>
</feature>
<reference evidence="2" key="2">
    <citation type="submission" date="2020-11" db="EMBL/GenBank/DDBJ databases">
        <authorList>
            <person name="McCartney M.A."/>
            <person name="Auch B."/>
            <person name="Kono T."/>
            <person name="Mallez S."/>
            <person name="Becker A."/>
            <person name="Gohl D.M."/>
            <person name="Silverstein K.A.T."/>
            <person name="Koren S."/>
            <person name="Bechman K.B."/>
            <person name="Herman A."/>
            <person name="Abrahante J.E."/>
            <person name="Garbe J."/>
        </authorList>
    </citation>
    <scope>NUCLEOTIDE SEQUENCE</scope>
    <source>
        <strain evidence="2">Duluth1</strain>
        <tissue evidence="2">Whole animal</tissue>
    </source>
</reference>
<protein>
    <submittedName>
        <fullName evidence="2">Uncharacterized protein</fullName>
    </submittedName>
</protein>
<feature type="transmembrane region" description="Helical" evidence="1">
    <location>
        <begin position="137"/>
        <end position="158"/>
    </location>
</feature>
<feature type="transmembrane region" description="Helical" evidence="1">
    <location>
        <begin position="82"/>
        <end position="103"/>
    </location>
</feature>
<keyword evidence="3" id="KW-1185">Reference proteome</keyword>
<feature type="transmembrane region" description="Helical" evidence="1">
    <location>
        <begin position="112"/>
        <end position="131"/>
    </location>
</feature>
<name>A0A9D4MR64_DREPO</name>
<feature type="transmembrane region" description="Helical" evidence="1">
    <location>
        <begin position="191"/>
        <end position="211"/>
    </location>
</feature>
<dbReference type="AlphaFoldDB" id="A0A9D4MR64"/>
<gene>
    <name evidence="2" type="ORF">DPMN_004642</name>
</gene>
<dbReference type="EMBL" id="JAIWYP010000001">
    <property type="protein sequence ID" value="KAH3880720.1"/>
    <property type="molecule type" value="Genomic_DNA"/>
</dbReference>
<organism evidence="2 3">
    <name type="scientific">Dreissena polymorpha</name>
    <name type="common">Zebra mussel</name>
    <name type="synonym">Mytilus polymorpha</name>
    <dbReference type="NCBI Taxonomy" id="45954"/>
    <lineage>
        <taxon>Eukaryota</taxon>
        <taxon>Metazoa</taxon>
        <taxon>Spiralia</taxon>
        <taxon>Lophotrochozoa</taxon>
        <taxon>Mollusca</taxon>
        <taxon>Bivalvia</taxon>
        <taxon>Autobranchia</taxon>
        <taxon>Heteroconchia</taxon>
        <taxon>Euheterodonta</taxon>
        <taxon>Imparidentia</taxon>
        <taxon>Neoheterodontei</taxon>
        <taxon>Myida</taxon>
        <taxon>Dreissenoidea</taxon>
        <taxon>Dreissenidae</taxon>
        <taxon>Dreissena</taxon>
    </lineage>
</organism>
<evidence type="ECO:0000256" key="1">
    <source>
        <dbReference type="SAM" id="Phobius"/>
    </source>
</evidence>
<proteinExistence type="predicted"/>
<keyword evidence="1" id="KW-0812">Transmembrane</keyword>